<dbReference type="GO" id="GO:0043161">
    <property type="term" value="P:proteasome-mediated ubiquitin-dependent protein catabolic process"/>
    <property type="evidence" value="ECO:0007669"/>
    <property type="project" value="TreeGrafter"/>
</dbReference>
<dbReference type="GO" id="GO:0000209">
    <property type="term" value="P:protein polyubiquitination"/>
    <property type="evidence" value="ECO:0007669"/>
    <property type="project" value="TreeGrafter"/>
</dbReference>
<keyword evidence="2" id="KW-1185">Reference proteome</keyword>
<proteinExistence type="predicted"/>
<dbReference type="InterPro" id="IPR042238">
    <property type="entry name" value="Rad28/ERCC8/Ckn1/ATCSA-1"/>
</dbReference>
<evidence type="ECO:0000313" key="2">
    <source>
        <dbReference type="Proteomes" id="UP000240830"/>
    </source>
</evidence>
<sequence>MDEYPLRINSPSPSLSLSFRRGAKTKRWYDVDLIPTKTFAPIEDSGHPVCIALDNTTSEYLVSACQSNVSIFKVDRPPDDGSVPPVLFTEFTSPPNDSVVDVSWFPYDNGLIISSSHTGKVRLWESAFLRTIDTIDLKENVYCHTMSKRLSTRHSSLAVAREHGVSLLDVFTGTAMQTLSTGRIRPRSLLWDEYNEFCLFGGLEDGSILQWDIRRPTAQVVIPPGRGKCAVNQLNLMGADVLVYTTEDGFLNSARSRNGELVWRSELEFECCAGFKAAIIDDTSFPMIVLPFAENVIAFNLDDGTQAWTKPCLGFEADSIVYNPNRSELYVLQGSTSVVHGFCI</sequence>
<gene>
    <name evidence="1" type="ORF">PSACC_01311</name>
</gene>
<accession>A0A2H9TME4</accession>
<dbReference type="PANTHER" id="PTHR46202:SF1">
    <property type="entry name" value="DNA EXCISION REPAIR PROTEIN ERCC-8"/>
    <property type="match status" value="1"/>
</dbReference>
<comment type="caution">
    <text evidence="1">The sequence shown here is derived from an EMBL/GenBank/DDBJ whole genome shotgun (WGS) entry which is preliminary data.</text>
</comment>
<dbReference type="SUPFAM" id="SSF50978">
    <property type="entry name" value="WD40 repeat-like"/>
    <property type="match status" value="1"/>
</dbReference>
<organism evidence="1 2">
    <name type="scientific">Paramicrosporidium saccamoebae</name>
    <dbReference type="NCBI Taxonomy" id="1246581"/>
    <lineage>
        <taxon>Eukaryota</taxon>
        <taxon>Fungi</taxon>
        <taxon>Fungi incertae sedis</taxon>
        <taxon>Cryptomycota</taxon>
        <taxon>Cryptomycota incertae sedis</taxon>
        <taxon>Paramicrosporidium</taxon>
    </lineage>
</organism>
<dbReference type="GO" id="GO:0006283">
    <property type="term" value="P:transcription-coupled nucleotide-excision repair"/>
    <property type="evidence" value="ECO:0007669"/>
    <property type="project" value="InterPro"/>
</dbReference>
<dbReference type="Gene3D" id="2.130.10.10">
    <property type="entry name" value="YVTN repeat-like/Quinoprotein amine dehydrogenase"/>
    <property type="match status" value="1"/>
</dbReference>
<dbReference type="Proteomes" id="UP000240830">
    <property type="component" value="Unassembled WGS sequence"/>
</dbReference>
<dbReference type="GO" id="GO:0031464">
    <property type="term" value="C:Cul4A-RING E3 ubiquitin ligase complex"/>
    <property type="evidence" value="ECO:0007669"/>
    <property type="project" value="TreeGrafter"/>
</dbReference>
<dbReference type="EMBL" id="MTSL01000097">
    <property type="protein sequence ID" value="PJF18892.1"/>
    <property type="molecule type" value="Genomic_DNA"/>
</dbReference>
<dbReference type="AlphaFoldDB" id="A0A2H9TME4"/>
<dbReference type="SMART" id="SM00320">
    <property type="entry name" value="WD40"/>
    <property type="match status" value="3"/>
</dbReference>
<dbReference type="InterPro" id="IPR036322">
    <property type="entry name" value="WD40_repeat_dom_sf"/>
</dbReference>
<name>A0A2H9TME4_9FUNG</name>
<dbReference type="GO" id="GO:0000109">
    <property type="term" value="C:nucleotide-excision repair complex"/>
    <property type="evidence" value="ECO:0007669"/>
    <property type="project" value="TreeGrafter"/>
</dbReference>
<dbReference type="OrthoDB" id="361494at2759"/>
<protein>
    <submittedName>
        <fullName evidence="1">Uncharacterized protein</fullName>
    </submittedName>
</protein>
<dbReference type="PANTHER" id="PTHR46202">
    <property type="entry name" value="DNA EXCISION REPAIR PROTEIN ERCC-8"/>
    <property type="match status" value="1"/>
</dbReference>
<dbReference type="InterPro" id="IPR015943">
    <property type="entry name" value="WD40/YVTN_repeat-like_dom_sf"/>
</dbReference>
<dbReference type="STRING" id="1246581.A0A2H9TME4"/>
<reference evidence="1 2" key="1">
    <citation type="submission" date="2016-10" db="EMBL/GenBank/DDBJ databases">
        <title>The genome of Paramicrosporidium saccamoebae is the missing link in understanding Cryptomycota and Microsporidia evolution.</title>
        <authorList>
            <person name="Quandt C.A."/>
            <person name="Beaudet D."/>
            <person name="Corsaro D."/>
            <person name="Michel R."/>
            <person name="Corradi N."/>
            <person name="James T."/>
        </authorList>
    </citation>
    <scope>NUCLEOTIDE SEQUENCE [LARGE SCALE GENOMIC DNA]</scope>
    <source>
        <strain evidence="1 2">KSL3</strain>
    </source>
</reference>
<dbReference type="InterPro" id="IPR001680">
    <property type="entry name" value="WD40_rpt"/>
</dbReference>
<evidence type="ECO:0000313" key="1">
    <source>
        <dbReference type="EMBL" id="PJF18892.1"/>
    </source>
</evidence>